<keyword evidence="1" id="KW-1133">Transmembrane helix</keyword>
<evidence type="ECO:0000313" key="2">
    <source>
        <dbReference type="EMBL" id="ACC69746.1"/>
    </source>
</evidence>
<keyword evidence="1" id="KW-0812">Transmembrane</keyword>
<evidence type="ECO:0000313" key="3">
    <source>
        <dbReference type="Proteomes" id="UP000001192"/>
    </source>
</evidence>
<dbReference type="STRING" id="391038.Bphy_0554"/>
<name>B2JDX0_PARP8</name>
<evidence type="ECO:0000256" key="1">
    <source>
        <dbReference type="SAM" id="Phobius"/>
    </source>
</evidence>
<accession>B2JDX0</accession>
<proteinExistence type="predicted"/>
<dbReference type="HOGENOM" id="CLU_1692187_0_0_4"/>
<organism evidence="2 3">
    <name type="scientific">Paraburkholderia phymatum (strain DSM 17167 / CIP 108236 / LMG 21445 / STM815)</name>
    <name type="common">Burkholderia phymatum</name>
    <dbReference type="NCBI Taxonomy" id="391038"/>
    <lineage>
        <taxon>Bacteria</taxon>
        <taxon>Pseudomonadati</taxon>
        <taxon>Pseudomonadota</taxon>
        <taxon>Betaproteobacteria</taxon>
        <taxon>Burkholderiales</taxon>
        <taxon>Burkholderiaceae</taxon>
        <taxon>Paraburkholderia</taxon>
    </lineage>
</organism>
<keyword evidence="1" id="KW-0472">Membrane</keyword>
<dbReference type="AlphaFoldDB" id="B2JDX0"/>
<dbReference type="EMBL" id="CP001043">
    <property type="protein sequence ID" value="ACC69746.1"/>
    <property type="molecule type" value="Genomic_DNA"/>
</dbReference>
<dbReference type="KEGG" id="bph:Bphy_0554"/>
<keyword evidence="3" id="KW-1185">Reference proteome</keyword>
<protein>
    <submittedName>
        <fullName evidence="2">Uncharacterized protein</fullName>
    </submittedName>
</protein>
<feature type="transmembrane region" description="Helical" evidence="1">
    <location>
        <begin position="60"/>
        <end position="84"/>
    </location>
</feature>
<reference evidence="3" key="1">
    <citation type="journal article" date="2014" name="Stand. Genomic Sci.">
        <title>Complete genome sequence of Burkholderia phymatum STM815(T), a broad host range and efficient nitrogen-fixing symbiont of Mimosa species.</title>
        <authorList>
            <person name="Moulin L."/>
            <person name="Klonowska A."/>
            <person name="Caroline B."/>
            <person name="Booth K."/>
            <person name="Vriezen J.A."/>
            <person name="Melkonian R."/>
            <person name="James E.K."/>
            <person name="Young J.P."/>
            <person name="Bena G."/>
            <person name="Hauser L."/>
            <person name="Land M."/>
            <person name="Kyrpides N."/>
            <person name="Bruce D."/>
            <person name="Chain P."/>
            <person name="Copeland A."/>
            <person name="Pitluck S."/>
            <person name="Woyke T."/>
            <person name="Lizotte-Waniewski M."/>
            <person name="Bristow J."/>
            <person name="Riley M."/>
        </authorList>
    </citation>
    <scope>NUCLEOTIDE SEQUENCE [LARGE SCALE GENOMIC DNA]</scope>
    <source>
        <strain evidence="3">DSM 17167 / CIP 108236 / LMG 21445 / STM815</strain>
    </source>
</reference>
<dbReference type="Proteomes" id="UP000001192">
    <property type="component" value="Chromosome 1"/>
</dbReference>
<sequence length="155" mass="16755">MMHVHRAEHGDFGGRVFERVGADLARVLNEFVDEQYCVSIELSFIAPLPMKRRARARHSLCNAYCVVLFSCVGPIGSGCALLFLAQSRRVPLSVARRALLPPIPLPAASRSACVHPSNAGPTVLSMRRCVVGIPARIRVARGLVDPDATPCVSVI</sequence>
<gene>
    <name evidence="2" type="ordered locus">Bphy_0554</name>
</gene>